<evidence type="ECO:0000313" key="2">
    <source>
        <dbReference type="Proteomes" id="UP000436468"/>
    </source>
</evidence>
<reference evidence="1 2" key="1">
    <citation type="submission" date="2019-12" db="EMBL/GenBank/DDBJ databases">
        <title>Draft genome sequences Bradyrhizobium cajani AMBPC1010, Bradyrhizobium pachyrhizi AMBPC1040 and Bradyrhizobium yuanmingense ALSPC3051, three plant growth promoting strains isolated from nodules of Cajanus cajan L. in Dominican Republic.</title>
        <authorList>
            <person name="Flores-Felix J.D."/>
            <person name="Araujo J."/>
            <person name="Diaz-Alcantara C."/>
            <person name="Gonzalez-Andres F."/>
            <person name="Velazquez E."/>
        </authorList>
    </citation>
    <scope>NUCLEOTIDE SEQUENCE [LARGE SCALE GENOMIC DNA]</scope>
    <source>
        <strain evidence="1 2">1040</strain>
    </source>
</reference>
<dbReference type="EMBL" id="WQNF01000036">
    <property type="protein sequence ID" value="MVT69998.1"/>
    <property type="molecule type" value="Genomic_DNA"/>
</dbReference>
<gene>
    <name evidence="1" type="ORF">GPL21_33485</name>
</gene>
<comment type="caution">
    <text evidence="1">The sequence shown here is derived from an EMBL/GenBank/DDBJ whole genome shotgun (WGS) entry which is preliminary data.</text>
</comment>
<dbReference type="AlphaFoldDB" id="A0A844SSN7"/>
<name>A0A844SSN7_9BRAD</name>
<dbReference type="Proteomes" id="UP000436468">
    <property type="component" value="Unassembled WGS sequence"/>
</dbReference>
<keyword evidence="2" id="KW-1185">Reference proteome</keyword>
<proteinExistence type="predicted"/>
<evidence type="ECO:0000313" key="1">
    <source>
        <dbReference type="EMBL" id="MVT69998.1"/>
    </source>
</evidence>
<protein>
    <submittedName>
        <fullName evidence="1">Uncharacterized protein</fullName>
    </submittedName>
</protein>
<dbReference type="RefSeq" id="WP_157348102.1">
    <property type="nucleotide sequence ID" value="NZ_WQNF01000036.1"/>
</dbReference>
<organism evidence="1 2">
    <name type="scientific">Bradyrhizobium pachyrhizi</name>
    <dbReference type="NCBI Taxonomy" id="280333"/>
    <lineage>
        <taxon>Bacteria</taxon>
        <taxon>Pseudomonadati</taxon>
        <taxon>Pseudomonadota</taxon>
        <taxon>Alphaproteobacteria</taxon>
        <taxon>Hyphomicrobiales</taxon>
        <taxon>Nitrobacteraceae</taxon>
        <taxon>Bradyrhizobium</taxon>
    </lineage>
</organism>
<sequence>MLGELVEVMGLIESVLIASAERVDPVASKRIRNATAGSQGQLWANAIKGRVTDAQIAATVPQAEQELRQLAEDRNDFIHALFENDYVERGYMEPGIQTTSATRSKTGVTRPTTDLERIRGRAEAVFCLIDQIARSVR</sequence>
<accession>A0A844SSN7</accession>